<reference evidence="2" key="1">
    <citation type="journal article" date="2019" name="Int. J. Syst. Evol. Microbiol.">
        <title>The Global Catalogue of Microorganisms (GCM) 10K type strain sequencing project: providing services to taxonomists for standard genome sequencing and annotation.</title>
        <authorList>
            <consortium name="The Broad Institute Genomics Platform"/>
            <consortium name="The Broad Institute Genome Sequencing Center for Infectious Disease"/>
            <person name="Wu L."/>
            <person name="Ma J."/>
        </authorList>
    </citation>
    <scope>NUCLEOTIDE SEQUENCE [LARGE SCALE GENOMIC DNA]</scope>
    <source>
        <strain evidence="2">CGMCC 1.12766</strain>
    </source>
</reference>
<accession>A0ABQ1XQ96</accession>
<keyword evidence="2" id="KW-1185">Reference proteome</keyword>
<gene>
    <name evidence="1" type="ORF">GCM10007420_15330</name>
</gene>
<evidence type="ECO:0000313" key="2">
    <source>
        <dbReference type="Proteomes" id="UP000648722"/>
    </source>
</evidence>
<dbReference type="RefSeq" id="WP_188451985.1">
    <property type="nucleotide sequence ID" value="NZ_BMFS01000006.1"/>
</dbReference>
<dbReference type="EMBL" id="BMFS01000006">
    <property type="protein sequence ID" value="GGH00275.1"/>
    <property type="molecule type" value="Genomic_DNA"/>
</dbReference>
<evidence type="ECO:0000313" key="1">
    <source>
        <dbReference type="EMBL" id="GGH00275.1"/>
    </source>
</evidence>
<comment type="caution">
    <text evidence="1">The sequence shown here is derived from an EMBL/GenBank/DDBJ whole genome shotgun (WGS) entry which is preliminary data.</text>
</comment>
<organism evidence="1 2">
    <name type="scientific">Glycocaulis albus</name>
    <dbReference type="NCBI Taxonomy" id="1382801"/>
    <lineage>
        <taxon>Bacteria</taxon>
        <taxon>Pseudomonadati</taxon>
        <taxon>Pseudomonadota</taxon>
        <taxon>Alphaproteobacteria</taxon>
        <taxon>Maricaulales</taxon>
        <taxon>Maricaulaceae</taxon>
        <taxon>Glycocaulis</taxon>
    </lineage>
</organism>
<dbReference type="Proteomes" id="UP000648722">
    <property type="component" value="Unassembled WGS sequence"/>
</dbReference>
<protein>
    <submittedName>
        <fullName evidence="1">Uncharacterized protein</fullName>
    </submittedName>
</protein>
<proteinExistence type="predicted"/>
<sequence length="104" mass="11472">MLALLAASLAFTPAPEMSEVDLHIYCNAQAGIMTQYLADTQLAENLMMETAQWLDRAVAEGRTTREHIMSVQDALFPVNQELILADDVAALEGRFVPCEEAFRG</sequence>
<name>A0ABQ1XQ96_9PROT</name>